<keyword evidence="1" id="KW-0479">Metal-binding</keyword>
<dbReference type="SUPFAM" id="SSF49562">
    <property type="entry name" value="C2 domain (Calcium/lipid-binding domain, CaLB)"/>
    <property type="match status" value="1"/>
</dbReference>
<evidence type="ECO:0000256" key="3">
    <source>
        <dbReference type="SAM" id="MobiDB-lite"/>
    </source>
</evidence>
<dbReference type="CDD" id="cd00029">
    <property type="entry name" value="C1"/>
    <property type="match status" value="1"/>
</dbReference>
<dbReference type="EMBL" id="CAUYUJ010013570">
    <property type="protein sequence ID" value="CAK0836458.1"/>
    <property type="molecule type" value="Genomic_DNA"/>
</dbReference>
<feature type="transmembrane region" description="Helical" evidence="4">
    <location>
        <begin position="287"/>
        <end position="314"/>
    </location>
</feature>
<feature type="compositionally biased region" description="Basic and acidic residues" evidence="3">
    <location>
        <begin position="329"/>
        <end position="338"/>
    </location>
</feature>
<evidence type="ECO:0000256" key="1">
    <source>
        <dbReference type="ARBA" id="ARBA00022723"/>
    </source>
</evidence>
<accession>A0ABN9SVC4</accession>
<evidence type="ECO:0000256" key="2">
    <source>
        <dbReference type="ARBA" id="ARBA00022837"/>
    </source>
</evidence>
<feature type="region of interest" description="Disordered" evidence="3">
    <location>
        <begin position="327"/>
        <end position="413"/>
    </location>
</feature>
<keyword evidence="4" id="KW-1133">Transmembrane helix</keyword>
<proteinExistence type="predicted"/>
<sequence>MVAGPRERCMGALARPLLDVGEGADSGAGRQRVAGRAGQMLRASSAASSAAPLLDGRAARGGRSEFQRWRCLLNPTEAQNSSSVEPWAKLTVKVEEAVGLLSADTNGLSDPFVVLSMNGPAIPELRTHVISRTLAPKWREVFTLDVYYPLSTLTLQVMDADALDSDDLIGFLDLQLSRLSLSGSVEGWFELRHPEEFSDTLKARMRVQELKSKDAGRIHLKLTLHAEGGGMDEFFAACMEWPCAGHGYEHYDLGKLFASLMRASSLLLKLLVPLLRVKSWAFRHSTLVALALILLIWEPVLVLPALALLAGLVLARDEFWEAEAGAADVGHEDTKRSETTVSLDSEGCPKRPARGVPLCGRALPKRFARRRSVDSSPPTAAAAQSSSRRAASQSPSGSTAAQSPSGSPERENATVRRAAWMMQKLVPGSKRIYVRMAQSLTDLLIRLLVLVHGMLNTRRRGLSKACFAAAPALLVLGRWQLFLVKVCLTMAVIVIFFPLTTPGRIWKTAVYYMAKRNRLHEDHHLLERDDCNFLHVVPPRKSVGRVHVLRPNRLLKPTRCFMCGQLTARGLSAGVPLRCEICRVVVCAGCSGDLRDDCRGFMRRKPSSHHVSLW</sequence>
<keyword evidence="4" id="KW-0472">Membrane</keyword>
<evidence type="ECO:0000259" key="5">
    <source>
        <dbReference type="PROSITE" id="PS50004"/>
    </source>
</evidence>
<organism evidence="7 8">
    <name type="scientific">Prorocentrum cordatum</name>
    <dbReference type="NCBI Taxonomy" id="2364126"/>
    <lineage>
        <taxon>Eukaryota</taxon>
        <taxon>Sar</taxon>
        <taxon>Alveolata</taxon>
        <taxon>Dinophyceae</taxon>
        <taxon>Prorocentrales</taxon>
        <taxon>Prorocentraceae</taxon>
        <taxon>Prorocentrum</taxon>
    </lineage>
</organism>
<evidence type="ECO:0000259" key="6">
    <source>
        <dbReference type="PROSITE" id="PS50081"/>
    </source>
</evidence>
<protein>
    <recommendedName>
        <fullName evidence="9">C2 domain-containing protein</fullName>
    </recommendedName>
</protein>
<dbReference type="InterPro" id="IPR000008">
    <property type="entry name" value="C2_dom"/>
</dbReference>
<dbReference type="CDD" id="cd00030">
    <property type="entry name" value="C2"/>
    <property type="match status" value="1"/>
</dbReference>
<dbReference type="PROSITE" id="PS50081">
    <property type="entry name" value="ZF_DAG_PE_2"/>
    <property type="match status" value="1"/>
</dbReference>
<evidence type="ECO:0000313" key="7">
    <source>
        <dbReference type="EMBL" id="CAK0836458.1"/>
    </source>
</evidence>
<evidence type="ECO:0008006" key="9">
    <source>
        <dbReference type="Google" id="ProtNLM"/>
    </source>
</evidence>
<keyword evidence="2" id="KW-0106">Calcium</keyword>
<dbReference type="Proteomes" id="UP001189429">
    <property type="component" value="Unassembled WGS sequence"/>
</dbReference>
<feature type="domain" description="C2" evidence="5">
    <location>
        <begin position="69"/>
        <end position="189"/>
    </location>
</feature>
<evidence type="ECO:0000256" key="4">
    <source>
        <dbReference type="SAM" id="Phobius"/>
    </source>
</evidence>
<dbReference type="InterPro" id="IPR035892">
    <property type="entry name" value="C2_domain_sf"/>
</dbReference>
<dbReference type="SMART" id="SM00239">
    <property type="entry name" value="C2"/>
    <property type="match status" value="1"/>
</dbReference>
<reference evidence="7" key="1">
    <citation type="submission" date="2023-10" db="EMBL/GenBank/DDBJ databases">
        <authorList>
            <person name="Chen Y."/>
            <person name="Shah S."/>
            <person name="Dougan E. K."/>
            <person name="Thang M."/>
            <person name="Chan C."/>
        </authorList>
    </citation>
    <scope>NUCLEOTIDE SEQUENCE [LARGE SCALE GENOMIC DNA]</scope>
</reference>
<name>A0ABN9SVC4_9DINO</name>
<keyword evidence="8" id="KW-1185">Reference proteome</keyword>
<comment type="caution">
    <text evidence="7">The sequence shown here is derived from an EMBL/GenBank/DDBJ whole genome shotgun (WGS) entry which is preliminary data.</text>
</comment>
<dbReference type="Gene3D" id="2.60.40.150">
    <property type="entry name" value="C2 domain"/>
    <property type="match status" value="1"/>
</dbReference>
<gene>
    <name evidence="7" type="ORF">PCOR1329_LOCUS32932</name>
</gene>
<dbReference type="Gene3D" id="3.30.60.20">
    <property type="match status" value="1"/>
</dbReference>
<dbReference type="InterPro" id="IPR002219">
    <property type="entry name" value="PKC_DAG/PE"/>
</dbReference>
<feature type="compositionally biased region" description="Low complexity" evidence="3">
    <location>
        <begin position="375"/>
        <end position="396"/>
    </location>
</feature>
<dbReference type="PROSITE" id="PS50004">
    <property type="entry name" value="C2"/>
    <property type="match status" value="1"/>
</dbReference>
<feature type="domain" description="Phorbol-ester/DAG-type" evidence="6">
    <location>
        <begin position="546"/>
        <end position="598"/>
    </location>
</feature>
<keyword evidence="4" id="KW-0812">Transmembrane</keyword>
<dbReference type="Pfam" id="PF00168">
    <property type="entry name" value="C2"/>
    <property type="match status" value="1"/>
</dbReference>
<feature type="compositionally biased region" description="Polar residues" evidence="3">
    <location>
        <begin position="397"/>
        <end position="406"/>
    </location>
</feature>
<dbReference type="PANTHER" id="PTHR45911">
    <property type="entry name" value="C2 DOMAIN-CONTAINING PROTEIN"/>
    <property type="match status" value="1"/>
</dbReference>
<evidence type="ECO:0000313" key="8">
    <source>
        <dbReference type="Proteomes" id="UP001189429"/>
    </source>
</evidence>
<feature type="transmembrane region" description="Helical" evidence="4">
    <location>
        <begin position="479"/>
        <end position="499"/>
    </location>
</feature>